<comment type="similarity">
    <text evidence="4 19">Belongs to the CobS family.</text>
</comment>
<evidence type="ECO:0000256" key="18">
    <source>
        <dbReference type="ARBA" id="ARBA00049504"/>
    </source>
</evidence>
<keyword evidence="11 19" id="KW-0460">Magnesium</keyword>
<organism evidence="21 22">
    <name type="scientific">Acidipropionibacterium virtanenii</name>
    <dbReference type="NCBI Taxonomy" id="2057246"/>
    <lineage>
        <taxon>Bacteria</taxon>
        <taxon>Bacillati</taxon>
        <taxon>Actinomycetota</taxon>
        <taxon>Actinomycetes</taxon>
        <taxon>Propionibacteriales</taxon>
        <taxon>Propionibacteriaceae</taxon>
        <taxon>Acidipropionibacterium</taxon>
    </lineage>
</organism>
<evidence type="ECO:0000256" key="9">
    <source>
        <dbReference type="ARBA" id="ARBA00022679"/>
    </source>
</evidence>
<comment type="function">
    <text evidence="14 19">Joins adenosylcobinamide-GDP and alpha-ribazole to generate adenosylcobalamin (Ado-cobalamin). Also synthesizes adenosylcobalamin 5'-phosphate from adenosylcobinamide-GDP and alpha-ribazole 5'-phosphate.</text>
</comment>
<dbReference type="InterPro" id="IPR003805">
    <property type="entry name" value="CobS"/>
</dbReference>
<feature type="transmembrane region" description="Helical" evidence="19">
    <location>
        <begin position="253"/>
        <end position="273"/>
    </location>
</feature>
<evidence type="ECO:0000313" key="22">
    <source>
        <dbReference type="Proteomes" id="UP000251995"/>
    </source>
</evidence>
<dbReference type="GO" id="GO:0009236">
    <property type="term" value="P:cobalamin biosynthetic process"/>
    <property type="evidence" value="ECO:0007669"/>
    <property type="project" value="UniProtKB-UniRule"/>
</dbReference>
<feature type="transmembrane region" description="Helical" evidence="19">
    <location>
        <begin position="187"/>
        <end position="210"/>
    </location>
</feature>
<dbReference type="UniPathway" id="UPA00148">
    <property type="reaction ID" value="UER00238"/>
</dbReference>
<evidence type="ECO:0000256" key="5">
    <source>
        <dbReference type="ARBA" id="ARBA00013200"/>
    </source>
</evidence>
<evidence type="ECO:0000256" key="20">
    <source>
        <dbReference type="SAM" id="MobiDB-lite"/>
    </source>
</evidence>
<proteinExistence type="inferred from homology"/>
<feature type="transmembrane region" description="Helical" evidence="19">
    <location>
        <begin position="159"/>
        <end position="181"/>
    </location>
</feature>
<evidence type="ECO:0000256" key="16">
    <source>
        <dbReference type="ARBA" id="ARBA00032853"/>
    </source>
</evidence>
<dbReference type="KEGG" id="acij:JS278_02434"/>
<evidence type="ECO:0000256" key="14">
    <source>
        <dbReference type="ARBA" id="ARBA00025228"/>
    </source>
</evidence>
<evidence type="ECO:0000256" key="12">
    <source>
        <dbReference type="ARBA" id="ARBA00022989"/>
    </source>
</evidence>
<evidence type="ECO:0000313" key="21">
    <source>
        <dbReference type="EMBL" id="AXE39572.1"/>
    </source>
</evidence>
<keyword evidence="10 19" id="KW-0812">Transmembrane</keyword>
<evidence type="ECO:0000256" key="11">
    <source>
        <dbReference type="ARBA" id="ARBA00022842"/>
    </source>
</evidence>
<evidence type="ECO:0000256" key="2">
    <source>
        <dbReference type="ARBA" id="ARBA00004651"/>
    </source>
</evidence>
<feature type="compositionally biased region" description="Basic and acidic residues" evidence="20">
    <location>
        <begin position="1"/>
        <end position="13"/>
    </location>
</feature>
<comment type="catalytic activity">
    <reaction evidence="18 19">
        <text>alpha-ribazole 5'-phosphate + adenosylcob(III)inamide-GDP = adenosylcob(III)alamin 5'-phosphate + GMP + H(+)</text>
        <dbReference type="Rhea" id="RHEA:23560"/>
        <dbReference type="ChEBI" id="CHEBI:15378"/>
        <dbReference type="ChEBI" id="CHEBI:57918"/>
        <dbReference type="ChEBI" id="CHEBI:58115"/>
        <dbReference type="ChEBI" id="CHEBI:60487"/>
        <dbReference type="ChEBI" id="CHEBI:60493"/>
        <dbReference type="EC" id="2.7.8.26"/>
    </reaction>
</comment>
<evidence type="ECO:0000256" key="10">
    <source>
        <dbReference type="ARBA" id="ARBA00022692"/>
    </source>
</evidence>
<comment type="subcellular location">
    <subcellularLocation>
        <location evidence="2 19">Cell membrane</location>
        <topology evidence="2 19">Multi-pass membrane protein</topology>
    </subcellularLocation>
</comment>
<sequence>MTSHSSNRDDHESAWQAVEDVNAEPTRRIDEPTHRIERPRPARIPGPLLGIVSAFALFSIIPAPVLPNIDRRIATRAIRAFPWMGMLLGVVAGLVAGGVLAAGAGSWLAGVLALGWLAGATGGFHLDGVADTADGLSSRKPAEQALTIMKQSDIGPMGVISLLMVLLIDLGSLTSLTATSAGLGAGAWWRFGLLILVGPAVGRASILLATLPSVPCARPGGFGSLVAGVTAPRAAALNLAVLGVVWAGLGWLVAGWAGAVLVVAACALALGWAQVWSRHLIRRLGGMTGDTFGSLNETTQCVAWALMAIGAALLWGP</sequence>
<reference evidence="21 22" key="1">
    <citation type="submission" date="2017-12" db="EMBL/GenBank/DDBJ databases">
        <title>The whole genome sequence of the Acidipropionibacterium virtanenii sp. nov. type strain JS278.</title>
        <authorList>
            <person name="Laine P."/>
            <person name="Deptula P."/>
            <person name="Varmanen P."/>
            <person name="Auvinen P."/>
        </authorList>
    </citation>
    <scope>NUCLEOTIDE SEQUENCE [LARGE SCALE GENOMIC DNA]</scope>
    <source>
        <strain evidence="21 22">JS278</strain>
    </source>
</reference>
<evidence type="ECO:0000256" key="3">
    <source>
        <dbReference type="ARBA" id="ARBA00004663"/>
    </source>
</evidence>
<keyword evidence="9 19" id="KW-0808">Transferase</keyword>
<dbReference type="GO" id="GO:0008818">
    <property type="term" value="F:cobalamin 5'-phosphate synthase activity"/>
    <property type="evidence" value="ECO:0007669"/>
    <property type="project" value="UniProtKB-UniRule"/>
</dbReference>
<evidence type="ECO:0000256" key="15">
    <source>
        <dbReference type="ARBA" id="ARBA00032605"/>
    </source>
</evidence>
<feature type="region of interest" description="Disordered" evidence="20">
    <location>
        <begin position="1"/>
        <end position="40"/>
    </location>
</feature>
<comment type="pathway">
    <text evidence="3 19">Cofactor biosynthesis; adenosylcobalamin biosynthesis; adenosylcobalamin from cob(II)yrinate a,c-diamide: step 7/7.</text>
</comment>
<feature type="transmembrane region" description="Helical" evidence="19">
    <location>
        <begin position="48"/>
        <end position="69"/>
    </location>
</feature>
<evidence type="ECO:0000256" key="19">
    <source>
        <dbReference type="HAMAP-Rule" id="MF_00719"/>
    </source>
</evidence>
<protein>
    <recommendedName>
        <fullName evidence="6 19">Adenosylcobinamide-GDP ribazoletransferase</fullName>
        <ecNumber evidence="5 19">2.7.8.26</ecNumber>
    </recommendedName>
    <alternativeName>
        <fullName evidence="16 19">Cobalamin synthase</fullName>
    </alternativeName>
    <alternativeName>
        <fullName evidence="15 19">Cobalamin-5'-phosphate synthase</fullName>
    </alternativeName>
</protein>
<gene>
    <name evidence="19 21" type="primary">cobS</name>
    <name evidence="21" type="ORF">JS278_02434</name>
</gene>
<feature type="transmembrane region" description="Helical" evidence="19">
    <location>
        <begin position="222"/>
        <end position="247"/>
    </location>
</feature>
<dbReference type="EMBL" id="CP025198">
    <property type="protein sequence ID" value="AXE39572.1"/>
    <property type="molecule type" value="Genomic_DNA"/>
</dbReference>
<evidence type="ECO:0000256" key="4">
    <source>
        <dbReference type="ARBA" id="ARBA00010561"/>
    </source>
</evidence>
<dbReference type="GO" id="GO:0005886">
    <property type="term" value="C:plasma membrane"/>
    <property type="evidence" value="ECO:0007669"/>
    <property type="project" value="UniProtKB-SubCell"/>
</dbReference>
<keyword evidence="8 19" id="KW-0169">Cobalamin biosynthesis</keyword>
<feature type="compositionally biased region" description="Basic and acidic residues" evidence="20">
    <location>
        <begin position="25"/>
        <end position="40"/>
    </location>
</feature>
<keyword evidence="12 19" id="KW-1133">Transmembrane helix</keyword>
<evidence type="ECO:0000256" key="6">
    <source>
        <dbReference type="ARBA" id="ARBA00015850"/>
    </source>
</evidence>
<dbReference type="OrthoDB" id="9794223at2"/>
<keyword evidence="13 19" id="KW-0472">Membrane</keyword>
<dbReference type="PANTHER" id="PTHR34148">
    <property type="entry name" value="ADENOSYLCOBINAMIDE-GDP RIBAZOLETRANSFERASE"/>
    <property type="match status" value="1"/>
</dbReference>
<dbReference type="EC" id="2.7.8.26" evidence="5 19"/>
<dbReference type="GO" id="GO:0051073">
    <property type="term" value="F:adenosylcobinamide-GDP ribazoletransferase activity"/>
    <property type="evidence" value="ECO:0007669"/>
    <property type="project" value="UniProtKB-UniRule"/>
</dbReference>
<evidence type="ECO:0000256" key="7">
    <source>
        <dbReference type="ARBA" id="ARBA00022475"/>
    </source>
</evidence>
<keyword evidence="7 19" id="KW-1003">Cell membrane</keyword>
<evidence type="ECO:0000256" key="13">
    <source>
        <dbReference type="ARBA" id="ARBA00023136"/>
    </source>
</evidence>
<keyword evidence="22" id="KW-1185">Reference proteome</keyword>
<accession>A0A344UWC4</accession>
<dbReference type="Pfam" id="PF02654">
    <property type="entry name" value="CobS"/>
    <property type="match status" value="1"/>
</dbReference>
<comment type="catalytic activity">
    <reaction evidence="17 19">
        <text>alpha-ribazole + adenosylcob(III)inamide-GDP = adenosylcob(III)alamin + GMP + H(+)</text>
        <dbReference type="Rhea" id="RHEA:16049"/>
        <dbReference type="ChEBI" id="CHEBI:10329"/>
        <dbReference type="ChEBI" id="CHEBI:15378"/>
        <dbReference type="ChEBI" id="CHEBI:18408"/>
        <dbReference type="ChEBI" id="CHEBI:58115"/>
        <dbReference type="ChEBI" id="CHEBI:60487"/>
        <dbReference type="EC" id="2.7.8.26"/>
    </reaction>
</comment>
<dbReference type="Proteomes" id="UP000251995">
    <property type="component" value="Chromosome"/>
</dbReference>
<evidence type="ECO:0000256" key="1">
    <source>
        <dbReference type="ARBA" id="ARBA00001946"/>
    </source>
</evidence>
<dbReference type="RefSeq" id="WP_114046309.1">
    <property type="nucleotide sequence ID" value="NZ_CP025198.1"/>
</dbReference>
<dbReference type="PANTHER" id="PTHR34148:SF1">
    <property type="entry name" value="ADENOSYLCOBINAMIDE-GDP RIBAZOLETRANSFERASE"/>
    <property type="match status" value="1"/>
</dbReference>
<dbReference type="HAMAP" id="MF_00719">
    <property type="entry name" value="CobS"/>
    <property type="match status" value="1"/>
</dbReference>
<comment type="cofactor">
    <cofactor evidence="1 19">
        <name>Mg(2+)</name>
        <dbReference type="ChEBI" id="CHEBI:18420"/>
    </cofactor>
</comment>
<evidence type="ECO:0000256" key="17">
    <source>
        <dbReference type="ARBA" id="ARBA00048623"/>
    </source>
</evidence>
<feature type="transmembrane region" description="Helical" evidence="19">
    <location>
        <begin position="81"/>
        <end position="101"/>
    </location>
</feature>
<evidence type="ECO:0000256" key="8">
    <source>
        <dbReference type="ARBA" id="ARBA00022573"/>
    </source>
</evidence>
<name>A0A344UWC4_9ACTN</name>
<dbReference type="AlphaFoldDB" id="A0A344UWC4"/>